<dbReference type="Gramene" id="Solyc04g054895.1.1">
    <property type="protein sequence ID" value="Solyc04g054895.1.1"/>
    <property type="gene ID" value="Solyc04g054895.1"/>
</dbReference>
<reference evidence="1" key="1">
    <citation type="journal article" date="2012" name="Nature">
        <title>The tomato genome sequence provides insights into fleshy fruit evolution.</title>
        <authorList>
            <consortium name="Tomato Genome Consortium"/>
        </authorList>
    </citation>
    <scope>NUCLEOTIDE SEQUENCE [LARGE SCALE GENOMIC DNA]</scope>
    <source>
        <strain evidence="1">cv. Heinz 1706</strain>
    </source>
</reference>
<evidence type="ECO:0000313" key="1">
    <source>
        <dbReference type="EnsemblPlants" id="Solyc04g054895.1.1"/>
    </source>
</evidence>
<dbReference type="InParanoid" id="A0A3Q7GXE9"/>
<evidence type="ECO:0000313" key="2">
    <source>
        <dbReference type="Proteomes" id="UP000004994"/>
    </source>
</evidence>
<dbReference type="PANTHER" id="PTHR11439">
    <property type="entry name" value="GAG-POL-RELATED RETROTRANSPOSON"/>
    <property type="match status" value="1"/>
</dbReference>
<keyword evidence="2" id="KW-1185">Reference proteome</keyword>
<dbReference type="EnsemblPlants" id="Solyc04g054895.1.1">
    <property type="protein sequence ID" value="Solyc04g054895.1.1"/>
    <property type="gene ID" value="Solyc04g054895.1"/>
</dbReference>
<name>A0A3Q7GXE9_SOLLC</name>
<dbReference type="OMA" id="DSDCASC"/>
<protein>
    <recommendedName>
        <fullName evidence="3">Reverse transcriptase Ty1/copia-type domain-containing protein</fullName>
    </recommendedName>
</protein>
<dbReference type="Proteomes" id="UP000004994">
    <property type="component" value="Chromosome 4"/>
</dbReference>
<reference evidence="1" key="2">
    <citation type="submission" date="2019-01" db="UniProtKB">
        <authorList>
            <consortium name="EnsemblPlants"/>
        </authorList>
    </citation>
    <scope>IDENTIFICATION</scope>
    <source>
        <strain evidence="1">cv. Heinz 1706</strain>
    </source>
</reference>
<dbReference type="STRING" id="4081.A0A3Q7GXE9"/>
<dbReference type="PANTHER" id="PTHR11439:SF510">
    <property type="entry name" value="REVERSE TRANSCRIPTASE TY1_COPIA-TYPE DOMAIN-CONTAINING PROTEIN"/>
    <property type="match status" value="1"/>
</dbReference>
<accession>A0A3Q7GXE9</accession>
<evidence type="ECO:0008006" key="3">
    <source>
        <dbReference type="Google" id="ProtNLM"/>
    </source>
</evidence>
<organism evidence="1">
    <name type="scientific">Solanum lycopersicum</name>
    <name type="common">Tomato</name>
    <name type="synonym">Lycopersicon esculentum</name>
    <dbReference type="NCBI Taxonomy" id="4081"/>
    <lineage>
        <taxon>Eukaryota</taxon>
        <taxon>Viridiplantae</taxon>
        <taxon>Streptophyta</taxon>
        <taxon>Embryophyta</taxon>
        <taxon>Tracheophyta</taxon>
        <taxon>Spermatophyta</taxon>
        <taxon>Magnoliopsida</taxon>
        <taxon>eudicotyledons</taxon>
        <taxon>Gunneridae</taxon>
        <taxon>Pentapetalae</taxon>
        <taxon>asterids</taxon>
        <taxon>lamiids</taxon>
        <taxon>Solanales</taxon>
        <taxon>Solanaceae</taxon>
        <taxon>Solanoideae</taxon>
        <taxon>Solaneae</taxon>
        <taxon>Solanum</taxon>
        <taxon>Solanum subgen. Lycopersicon</taxon>
    </lineage>
</organism>
<sequence length="115" mass="12945">MSYSTVTTPLECNIKLLADAGHLHNDPTYYRKLVGKLNFLTNTRLDIAYNVQQLSQYMQAPRERHLKAAMHVLRYLKNDPGLGIFMSRNSTFTLKAFCDSDCASCPDSKKLVSGA</sequence>
<proteinExistence type="predicted"/>
<dbReference type="AlphaFoldDB" id="A0A3Q7GXE9"/>